<organism evidence="10 11">
    <name type="scientific">Patiria miniata</name>
    <name type="common">Bat star</name>
    <name type="synonym">Asterina miniata</name>
    <dbReference type="NCBI Taxonomy" id="46514"/>
    <lineage>
        <taxon>Eukaryota</taxon>
        <taxon>Metazoa</taxon>
        <taxon>Echinodermata</taxon>
        <taxon>Eleutherozoa</taxon>
        <taxon>Asterozoa</taxon>
        <taxon>Asteroidea</taxon>
        <taxon>Valvatacea</taxon>
        <taxon>Valvatida</taxon>
        <taxon>Asterinidae</taxon>
        <taxon>Patiria</taxon>
    </lineage>
</organism>
<dbReference type="AlphaFoldDB" id="A0A913ZD21"/>
<dbReference type="Proteomes" id="UP000887568">
    <property type="component" value="Unplaced"/>
</dbReference>
<dbReference type="EnsemblMetazoa" id="XM_038192902.1">
    <property type="protein sequence ID" value="XP_038048830.1"/>
    <property type="gene ID" value="LOC119722663"/>
</dbReference>
<dbReference type="PIRSF" id="PIRSF036292">
    <property type="entry name" value="Prenylcysteine_oxidase"/>
    <property type="match status" value="1"/>
</dbReference>
<dbReference type="Pfam" id="PF07156">
    <property type="entry name" value="Prenylcys_lyase"/>
    <property type="match status" value="1"/>
</dbReference>
<keyword evidence="11" id="KW-1185">Reference proteome</keyword>
<evidence type="ECO:0000256" key="2">
    <source>
        <dbReference type="ARBA" id="ARBA00009967"/>
    </source>
</evidence>
<dbReference type="GO" id="GO:0001735">
    <property type="term" value="F:prenylcysteine oxidase activity"/>
    <property type="evidence" value="ECO:0007669"/>
    <property type="project" value="UniProtKB-UniRule"/>
</dbReference>
<feature type="domain" description="Prenylcysteine lyase" evidence="9">
    <location>
        <begin position="153"/>
        <end position="511"/>
    </location>
</feature>
<comment type="cofactor">
    <cofactor evidence="1 8">
        <name>FAD</name>
        <dbReference type="ChEBI" id="CHEBI:57692"/>
    </cofactor>
</comment>
<sequence>MRFRMNLKRSCAAFLALSSGSVLSILVGSLAGFGCNPMIASAAEVPHDSQSHRHGGVEKPRIAIIGGGVGGTSAAYFLRKLLGSSASIDLYEPHVIGGRVATVNIAGRDYESGGSIIHPKNKYMVDFRQEFGLKERAKHDRPAGFYNGEEFVFTESNWAVITMLRLLWRYGLDCFYIYRHVDTMLTAFSRIYQLQDEGQAFDSPADMLRAMGGDEFVEWTHAPLQQVLKQQGFSDRFINEVASVAMRNNYGQSINMTAFAGMVSLAGVQPGLWAVQGGNKLIPEALLNSSQALWHHAKVSSVKNTTKGGETTFKVTAVGPDPNQVSTAEYDVVIVATPLTPGVGSKIEFQGFTPSIGLFGGRYQRTVATFIHGQTDPEAFGKKRDEFLPDVETTRNISLEIRTLAQNSPVDTTQGEQKTKDASAAVYKIFSGDQLSEKQIQTLFVSHDSEEVVDWLAYPHYTVDDSLPPFVLSEGLYYINGIEWAASAMEMSVIGARNVALLVGKHWQRTKSPAKIPSEKPMNGEL</sequence>
<dbReference type="GeneID" id="119722663"/>
<dbReference type="PROSITE" id="PS51257">
    <property type="entry name" value="PROKAR_LIPOPROTEIN"/>
    <property type="match status" value="1"/>
</dbReference>
<dbReference type="GO" id="GO:0030328">
    <property type="term" value="P:prenylcysteine catabolic process"/>
    <property type="evidence" value="ECO:0007669"/>
    <property type="project" value="UniProtKB-UniRule"/>
</dbReference>
<dbReference type="Pfam" id="PF13450">
    <property type="entry name" value="NAD_binding_8"/>
    <property type="match status" value="1"/>
</dbReference>
<evidence type="ECO:0000256" key="7">
    <source>
        <dbReference type="ARBA" id="ARBA00023180"/>
    </source>
</evidence>
<keyword evidence="5 8" id="KW-0274">FAD</keyword>
<dbReference type="OMA" id="SIGIWDG"/>
<evidence type="ECO:0000313" key="11">
    <source>
        <dbReference type="Proteomes" id="UP000887568"/>
    </source>
</evidence>
<accession>A0A913ZD21</accession>
<dbReference type="PANTHER" id="PTHR15944:SF0">
    <property type="entry name" value="PRENYLCYSTEINE LYASE DOMAIN-CONTAINING PROTEIN"/>
    <property type="match status" value="1"/>
</dbReference>
<evidence type="ECO:0000256" key="5">
    <source>
        <dbReference type="ARBA" id="ARBA00022827"/>
    </source>
</evidence>
<keyword evidence="6 8" id="KW-0560">Oxidoreductase</keyword>
<proteinExistence type="inferred from homology"/>
<dbReference type="InterPro" id="IPR017046">
    <property type="entry name" value="Prenylcysteine_Oxase1"/>
</dbReference>
<evidence type="ECO:0000256" key="1">
    <source>
        <dbReference type="ARBA" id="ARBA00001974"/>
    </source>
</evidence>
<comment type="similarity">
    <text evidence="2 8">Belongs to the prenylcysteine oxidase family.</text>
</comment>
<dbReference type="PANTHER" id="PTHR15944">
    <property type="entry name" value="FARNESYLCYSTEINE LYASE"/>
    <property type="match status" value="1"/>
</dbReference>
<dbReference type="InterPro" id="IPR010795">
    <property type="entry name" value="Prenylcys_lyase"/>
</dbReference>
<evidence type="ECO:0000256" key="4">
    <source>
        <dbReference type="ARBA" id="ARBA00022729"/>
    </source>
</evidence>
<evidence type="ECO:0000256" key="8">
    <source>
        <dbReference type="PIRNR" id="PIRNR036292"/>
    </source>
</evidence>
<evidence type="ECO:0000256" key="3">
    <source>
        <dbReference type="ARBA" id="ARBA00022630"/>
    </source>
</evidence>
<dbReference type="OrthoDB" id="437369at2759"/>
<dbReference type="SUPFAM" id="SSF51905">
    <property type="entry name" value="FAD/NAD(P)-binding domain"/>
    <property type="match status" value="1"/>
</dbReference>
<keyword evidence="7" id="KW-0325">Glycoprotein</keyword>
<name>A0A913ZD21_PATMI</name>
<keyword evidence="3 8" id="KW-0285">Flavoprotein</keyword>
<dbReference type="InterPro" id="IPR036188">
    <property type="entry name" value="FAD/NAD-bd_sf"/>
</dbReference>
<protein>
    <recommendedName>
        <fullName evidence="9">Prenylcysteine lyase domain-containing protein</fullName>
    </recommendedName>
</protein>
<dbReference type="GO" id="GO:0030327">
    <property type="term" value="P:prenylated protein catabolic process"/>
    <property type="evidence" value="ECO:0007669"/>
    <property type="project" value="TreeGrafter"/>
</dbReference>
<dbReference type="RefSeq" id="XP_038048830.1">
    <property type="nucleotide sequence ID" value="XM_038192902.1"/>
</dbReference>
<keyword evidence="4" id="KW-0732">Signal</keyword>
<evidence type="ECO:0000259" key="9">
    <source>
        <dbReference type="Pfam" id="PF07156"/>
    </source>
</evidence>
<evidence type="ECO:0000256" key="6">
    <source>
        <dbReference type="ARBA" id="ARBA00023002"/>
    </source>
</evidence>
<reference evidence="10" key="1">
    <citation type="submission" date="2022-11" db="UniProtKB">
        <authorList>
            <consortium name="EnsemblMetazoa"/>
        </authorList>
    </citation>
    <scope>IDENTIFICATION</scope>
</reference>
<evidence type="ECO:0000313" key="10">
    <source>
        <dbReference type="EnsemblMetazoa" id="XP_038048830.1"/>
    </source>
</evidence>
<dbReference type="Gene3D" id="3.50.50.60">
    <property type="entry name" value="FAD/NAD(P)-binding domain"/>
    <property type="match status" value="1"/>
</dbReference>